<accession>A0A8H7TNC6</accession>
<organism evidence="2 3">
    <name type="scientific">Bionectria ochroleuca</name>
    <name type="common">Gliocladium roseum</name>
    <dbReference type="NCBI Taxonomy" id="29856"/>
    <lineage>
        <taxon>Eukaryota</taxon>
        <taxon>Fungi</taxon>
        <taxon>Dikarya</taxon>
        <taxon>Ascomycota</taxon>
        <taxon>Pezizomycotina</taxon>
        <taxon>Sordariomycetes</taxon>
        <taxon>Hypocreomycetidae</taxon>
        <taxon>Hypocreales</taxon>
        <taxon>Bionectriaceae</taxon>
        <taxon>Clonostachys</taxon>
    </lineage>
</organism>
<reference evidence="2" key="1">
    <citation type="submission" date="2020-10" db="EMBL/GenBank/DDBJ databases">
        <title>High-Quality Genome Resource of Clonostachys rosea strain S41 by Oxford Nanopore Long-Read Sequencing.</title>
        <authorList>
            <person name="Wang H."/>
        </authorList>
    </citation>
    <scope>NUCLEOTIDE SEQUENCE</scope>
    <source>
        <strain evidence="2">S41</strain>
    </source>
</reference>
<proteinExistence type="predicted"/>
<comment type="caution">
    <text evidence="2">The sequence shown here is derived from an EMBL/GenBank/DDBJ whole genome shotgun (WGS) entry which is preliminary data.</text>
</comment>
<feature type="compositionally biased region" description="Gly residues" evidence="1">
    <location>
        <begin position="73"/>
        <end position="88"/>
    </location>
</feature>
<dbReference type="Proteomes" id="UP000616885">
    <property type="component" value="Unassembled WGS sequence"/>
</dbReference>
<gene>
    <name evidence="2" type="ORF">IM811_015160</name>
</gene>
<feature type="region of interest" description="Disordered" evidence="1">
    <location>
        <begin position="144"/>
        <end position="203"/>
    </location>
</feature>
<evidence type="ECO:0000313" key="3">
    <source>
        <dbReference type="Proteomes" id="UP000616885"/>
    </source>
</evidence>
<feature type="compositionally biased region" description="Low complexity" evidence="1">
    <location>
        <begin position="167"/>
        <end position="184"/>
    </location>
</feature>
<feature type="compositionally biased region" description="Basic and acidic residues" evidence="1">
    <location>
        <begin position="43"/>
        <end position="68"/>
    </location>
</feature>
<name>A0A8H7TNC6_BIOOC</name>
<dbReference type="EMBL" id="JADCTT010000006">
    <property type="protein sequence ID" value="KAF9750940.1"/>
    <property type="molecule type" value="Genomic_DNA"/>
</dbReference>
<evidence type="ECO:0000313" key="2">
    <source>
        <dbReference type="EMBL" id="KAF9750940.1"/>
    </source>
</evidence>
<sequence>MATLPVGEVVLTEEVLERFEEEFRNRKWDDFELPDGPLPTLERFARHGGPDLSDLRFDNDPNSREKSRSASLGGDGLVGGDSPVGGDGSDAQSGPVRPSSNRFADILTSYNIQPLGEVLSEQQEATHDLDRMEAWVRNTLSETVVPHTPYPNKPSCASGPSVHPICPATSSTTSPSTSASGDSPTRTHPSIRGKDSSSAPRPQ</sequence>
<dbReference type="AlphaFoldDB" id="A0A8H7TNC6"/>
<evidence type="ECO:0000256" key="1">
    <source>
        <dbReference type="SAM" id="MobiDB-lite"/>
    </source>
</evidence>
<feature type="region of interest" description="Disordered" evidence="1">
    <location>
        <begin position="26"/>
        <end position="101"/>
    </location>
</feature>
<protein>
    <submittedName>
        <fullName evidence="2">Uncharacterized protein</fullName>
    </submittedName>
</protein>